<dbReference type="SUPFAM" id="SSF51445">
    <property type="entry name" value="(Trans)glycosidases"/>
    <property type="match status" value="1"/>
</dbReference>
<dbReference type="Gene3D" id="1.10.10.470">
    <property type="entry name" value="Maltooligosyl trehalose synthase, domain 4"/>
    <property type="match status" value="1"/>
</dbReference>
<dbReference type="NCBIfam" id="TIGR02401">
    <property type="entry name" value="trehalose_TreY"/>
    <property type="match status" value="1"/>
</dbReference>
<dbReference type="InterPro" id="IPR012767">
    <property type="entry name" value="Trehalose_TreY"/>
</dbReference>
<dbReference type="InterPro" id="IPR013797">
    <property type="entry name" value="Maltooligo_trehalose_synth_4"/>
</dbReference>
<dbReference type="Gene3D" id="3.20.20.80">
    <property type="entry name" value="Glycosidases"/>
    <property type="match status" value="1"/>
</dbReference>
<dbReference type="Gene3D" id="1.10.150.200">
    <property type="entry name" value="Maltooligosyl trehalose synthase, domain 3"/>
    <property type="match status" value="1"/>
</dbReference>
<feature type="domain" description="Glycosyl hydrolase family 13 catalytic" evidence="1">
    <location>
        <begin position="22"/>
        <end position="407"/>
    </location>
</feature>
<dbReference type="EC" id="5.4.99.15" evidence="2"/>
<protein>
    <submittedName>
        <fullName evidence="2">Maltooligosyl trehalose synthase</fullName>
        <ecNumber evidence="2">5.4.99.15</ecNumber>
    </submittedName>
</protein>
<dbReference type="Pfam" id="PF00128">
    <property type="entry name" value="Alpha-amylase"/>
    <property type="match status" value="1"/>
</dbReference>
<gene>
    <name evidence="2" type="ORF">GA0070564_104340</name>
</gene>
<proteinExistence type="predicted"/>
<dbReference type="PANTHER" id="PTHR10357:SF216">
    <property type="entry name" value="MALTOOLIGOSYL TREHALOSE SYNTHASE-RELATED"/>
    <property type="match status" value="1"/>
</dbReference>
<dbReference type="AlphaFoldDB" id="A0A1C4YSP4"/>
<keyword evidence="2" id="KW-0413">Isomerase</keyword>
<name>A0A1C4YSP4_9ACTN</name>
<dbReference type="GO" id="GO:0030980">
    <property type="term" value="P:alpha-glucan catabolic process"/>
    <property type="evidence" value="ECO:0007669"/>
    <property type="project" value="TreeGrafter"/>
</dbReference>
<evidence type="ECO:0000313" key="2">
    <source>
        <dbReference type="EMBL" id="SCF23674.1"/>
    </source>
</evidence>
<evidence type="ECO:0000259" key="1">
    <source>
        <dbReference type="SMART" id="SM00642"/>
    </source>
</evidence>
<keyword evidence="3" id="KW-1185">Reference proteome</keyword>
<accession>A0A1C4YSP4</accession>
<dbReference type="GO" id="GO:0047470">
    <property type="term" value="F:(1,4)-alpha-D-glucan 1-alpha-D-glucosylmutase activity"/>
    <property type="evidence" value="ECO:0007669"/>
    <property type="project" value="UniProtKB-EC"/>
</dbReference>
<dbReference type="PANTHER" id="PTHR10357">
    <property type="entry name" value="ALPHA-AMYLASE FAMILY MEMBER"/>
    <property type="match status" value="1"/>
</dbReference>
<reference evidence="3" key="1">
    <citation type="submission" date="2016-06" db="EMBL/GenBank/DDBJ databases">
        <authorList>
            <person name="Varghese N."/>
            <person name="Submissions Spin"/>
        </authorList>
    </citation>
    <scope>NUCLEOTIDE SEQUENCE [LARGE SCALE GENOMIC DNA]</scope>
    <source>
        <strain evidence="3">DSM 44830</strain>
    </source>
</reference>
<dbReference type="EMBL" id="FMCX01000004">
    <property type="protein sequence ID" value="SCF23674.1"/>
    <property type="molecule type" value="Genomic_DNA"/>
</dbReference>
<dbReference type="InterPro" id="IPR017853">
    <property type="entry name" value="GH"/>
</dbReference>
<dbReference type="InterPro" id="IPR006047">
    <property type="entry name" value="GH13_cat_dom"/>
</dbReference>
<dbReference type="RefSeq" id="WP_091609463.1">
    <property type="nucleotide sequence ID" value="NZ_FMCX01000004.1"/>
</dbReference>
<dbReference type="SMART" id="SM00642">
    <property type="entry name" value="Aamy"/>
    <property type="match status" value="1"/>
</dbReference>
<dbReference type="Gene3D" id="3.30.1590.10">
    <property type="entry name" value="Maltooligosyl trehalose synthase, domain 2"/>
    <property type="match status" value="1"/>
</dbReference>
<dbReference type="CDD" id="cd11336">
    <property type="entry name" value="AmyAc_MTSase"/>
    <property type="match status" value="1"/>
</dbReference>
<dbReference type="OrthoDB" id="9761577at2"/>
<dbReference type="Proteomes" id="UP000199504">
    <property type="component" value="Unassembled WGS sequence"/>
</dbReference>
<dbReference type="STRING" id="262898.GA0070564_104340"/>
<sequence>MPDTPRPPTAPTTRVGSTYRVQIRPGFDLDATAGVTDYLAALGVSHLYSAPLLTATPGSQHGYDVVDHRAVNPELGGEGGRQRLARALRDAGLGLVVDIVPNHAGVAQPAANPAWWDVLRRGRASAYADWFDIDWERGRLLLPVLADTPDALDDLKVVDGELRYHEHRFPIADGTGEGAARQVHDRQHYELVSWRRGDAELTYRRFFAVSDLAGLRVEDPAVFDATHAEILRWVAAGDVDGIRVDHPDGLRDPAGYLARLRAAAPDAWLVVEKILEYGEELPDWPVDGTTGYDALAAVSGLFVDGAAEGDFTALDARLTGRHTSWQDLTHDTKLAAATRLLAAELSRLAALAPELDRHDTRAALAELAACFPVYRGYPPEGARHLAAARAEAGRRRPDLTRTLDAVTALLRDPDHELAARFPQLTGAVMAKGVEDTAYYRWSRFVALNEVGGSPAHFGVPPAEFHRFATARQVRWPAGMTALSTHDTKRGEDVRARLAVLSELPGRWAEQVARWTAKAPLADPDFAHLLWQTAIGAWPIERERLHAYVEKASREASVSTSWADPDLAFERELHALVDRMYDDRELHAEITAFAAELTPAGWSNSLGQKLVQLAMPGVPDVYQGTELWENSLVDPDNRRPVDFAVRRELLDRLDAGDRPEVAADGAAKLLVVSRTLRLRREHPELFTTYRPVPARGPAGAHAVAFDRGGAIAVATRLPLGLARSGGWRDTTLSLSVNRVTDMFTGRVYSGSELPVHDLLSTYPVALLAPTDSVEAAA</sequence>
<dbReference type="GO" id="GO:0005992">
    <property type="term" value="P:trehalose biosynthetic process"/>
    <property type="evidence" value="ECO:0007669"/>
    <property type="project" value="TreeGrafter"/>
</dbReference>
<organism evidence="2 3">
    <name type="scientific">Micromonospora mirobrigensis</name>
    <dbReference type="NCBI Taxonomy" id="262898"/>
    <lineage>
        <taxon>Bacteria</taxon>
        <taxon>Bacillati</taxon>
        <taxon>Actinomycetota</taxon>
        <taxon>Actinomycetes</taxon>
        <taxon>Micromonosporales</taxon>
        <taxon>Micromonosporaceae</taxon>
        <taxon>Micromonospora</taxon>
    </lineage>
</organism>
<evidence type="ECO:0000313" key="3">
    <source>
        <dbReference type="Proteomes" id="UP000199504"/>
    </source>
</evidence>